<organism evidence="3 4">
    <name type="scientific">Blastopirellula marina</name>
    <dbReference type="NCBI Taxonomy" id="124"/>
    <lineage>
        <taxon>Bacteria</taxon>
        <taxon>Pseudomonadati</taxon>
        <taxon>Planctomycetota</taxon>
        <taxon>Planctomycetia</taxon>
        <taxon>Pirellulales</taxon>
        <taxon>Pirellulaceae</taxon>
        <taxon>Blastopirellula</taxon>
    </lineage>
</organism>
<dbReference type="Pfam" id="PF14080">
    <property type="entry name" value="DUF4261"/>
    <property type="match status" value="1"/>
</dbReference>
<sequence length="347" mass="38457">MLGIATTSATSAPTKARVMAKGIFTQGVCVLLDRPVSIAEVASALSDFEVLGIREESEEWAMGGASALVMFDEATGGTVTVDTVDHEWPDGMGDPQTEFMVFGAWSMGHFGPFAYPGGLDRAEQQSWAWRDAPEVVERHRGFVRLRTSYVIGKGEDAKCLPEEYDPIAELQFNNKLVQALLNLEGALCYYNPNGEVLLDQDSFRNSLNYGWANELLPLDIWSNVRLFNIDETWALMDTVGNWQLEVPDIEACFVVDDYEVNDVANFLRNASNYLVQSGAIINDGETMDGPGDIRWAAIQFENGICDPPRETLRFVPLDDHKVPKIVETSGRAEEDQDDDDEPELSGD</sequence>
<evidence type="ECO:0000313" key="4">
    <source>
        <dbReference type="Proteomes" id="UP000240009"/>
    </source>
</evidence>
<accession>A0A2S8F1G3</accession>
<feature type="compositionally biased region" description="Acidic residues" evidence="1">
    <location>
        <begin position="334"/>
        <end position="347"/>
    </location>
</feature>
<feature type="region of interest" description="Disordered" evidence="1">
    <location>
        <begin position="324"/>
        <end position="347"/>
    </location>
</feature>
<evidence type="ECO:0000313" key="3">
    <source>
        <dbReference type="EMBL" id="PQO26006.1"/>
    </source>
</evidence>
<evidence type="ECO:0000259" key="2">
    <source>
        <dbReference type="Pfam" id="PF14080"/>
    </source>
</evidence>
<name>A0A2S8F1G3_9BACT</name>
<dbReference type="EMBL" id="PUIA01000069">
    <property type="protein sequence ID" value="PQO26006.1"/>
    <property type="molecule type" value="Genomic_DNA"/>
</dbReference>
<evidence type="ECO:0000256" key="1">
    <source>
        <dbReference type="SAM" id="MobiDB-lite"/>
    </source>
</evidence>
<feature type="domain" description="DUF4261" evidence="2">
    <location>
        <begin position="237"/>
        <end position="314"/>
    </location>
</feature>
<reference evidence="3 4" key="1">
    <citation type="submission" date="2018-02" db="EMBL/GenBank/DDBJ databases">
        <title>Comparative genomes isolates from brazilian mangrove.</title>
        <authorList>
            <person name="Araujo J.E."/>
            <person name="Taketani R.G."/>
            <person name="Silva M.C.P."/>
            <person name="Loureco M.V."/>
            <person name="Andreote F.D."/>
        </authorList>
    </citation>
    <scope>NUCLEOTIDE SEQUENCE [LARGE SCALE GENOMIC DNA]</scope>
    <source>
        <strain evidence="3 4">HEX-2 MGV</strain>
    </source>
</reference>
<gene>
    <name evidence="3" type="ORF">C5Y96_21380</name>
</gene>
<comment type="caution">
    <text evidence="3">The sequence shown here is derived from an EMBL/GenBank/DDBJ whole genome shotgun (WGS) entry which is preliminary data.</text>
</comment>
<proteinExistence type="predicted"/>
<dbReference type="Proteomes" id="UP000240009">
    <property type="component" value="Unassembled WGS sequence"/>
</dbReference>
<dbReference type="InterPro" id="IPR025357">
    <property type="entry name" value="DUF4261"/>
</dbReference>
<dbReference type="AlphaFoldDB" id="A0A2S8F1G3"/>
<protein>
    <recommendedName>
        <fullName evidence="2">DUF4261 domain-containing protein</fullName>
    </recommendedName>
</protein>